<dbReference type="InterPro" id="IPR036249">
    <property type="entry name" value="Thioredoxin-like_sf"/>
</dbReference>
<dbReference type="Pfam" id="PF00462">
    <property type="entry name" value="Glutaredoxin"/>
    <property type="match status" value="1"/>
</dbReference>
<evidence type="ECO:0000313" key="4">
    <source>
        <dbReference type="Proteomes" id="UP000198242"/>
    </source>
</evidence>
<dbReference type="RefSeq" id="WP_089006497.1">
    <property type="nucleotide sequence ID" value="NZ_LT607411.1"/>
</dbReference>
<dbReference type="OrthoDB" id="8991911at2"/>
<feature type="compositionally biased region" description="Basic and acidic residues" evidence="1">
    <location>
        <begin position="83"/>
        <end position="101"/>
    </location>
</feature>
<keyword evidence="4" id="KW-1185">Reference proteome</keyword>
<organism evidence="3 4">
    <name type="scientific">Micromonospora viridifaciens</name>
    <dbReference type="NCBI Taxonomy" id="1881"/>
    <lineage>
        <taxon>Bacteria</taxon>
        <taxon>Bacillati</taxon>
        <taxon>Actinomycetota</taxon>
        <taxon>Actinomycetes</taxon>
        <taxon>Micromonosporales</taxon>
        <taxon>Micromonosporaceae</taxon>
        <taxon>Micromonospora</taxon>
    </lineage>
</organism>
<dbReference type="Gene3D" id="3.40.30.10">
    <property type="entry name" value="Glutaredoxin"/>
    <property type="match status" value="1"/>
</dbReference>
<dbReference type="AlphaFoldDB" id="A0A1C4WPB2"/>
<dbReference type="InterPro" id="IPR002109">
    <property type="entry name" value="Glutaredoxin"/>
</dbReference>
<gene>
    <name evidence="3" type="ORF">GA0074695_2638</name>
</gene>
<evidence type="ECO:0000259" key="2">
    <source>
        <dbReference type="Pfam" id="PF00462"/>
    </source>
</evidence>
<name>A0A1C4WPB2_MICVI</name>
<dbReference type="SUPFAM" id="SSF52833">
    <property type="entry name" value="Thioredoxin-like"/>
    <property type="match status" value="1"/>
</dbReference>
<reference evidence="4" key="1">
    <citation type="submission" date="2016-06" db="EMBL/GenBank/DDBJ databases">
        <authorList>
            <person name="Varghese N."/>
            <person name="Submissions Spin"/>
        </authorList>
    </citation>
    <scope>NUCLEOTIDE SEQUENCE [LARGE SCALE GENOMIC DNA]</scope>
    <source>
        <strain evidence="4">DSM 43909</strain>
    </source>
</reference>
<dbReference type="EMBL" id="LT607411">
    <property type="protein sequence ID" value="SCE97998.1"/>
    <property type="molecule type" value="Genomic_DNA"/>
</dbReference>
<protein>
    <submittedName>
        <fullName evidence="3">Glutaredoxin</fullName>
    </submittedName>
</protein>
<dbReference type="Proteomes" id="UP000198242">
    <property type="component" value="Chromosome I"/>
</dbReference>
<proteinExistence type="predicted"/>
<sequence>MNGDDHPHHRAAEPQLVVYGTGWCPDVRRSRALLDEAGIAYTYVDLDADETATELVRQLQRGQRRVPTLLWPDGSFLVEPTDDQLRAHLDPRGRKPADLAG</sequence>
<accession>A0A1C4WPB2</accession>
<evidence type="ECO:0000256" key="1">
    <source>
        <dbReference type="SAM" id="MobiDB-lite"/>
    </source>
</evidence>
<dbReference type="CDD" id="cd02976">
    <property type="entry name" value="NrdH"/>
    <property type="match status" value="1"/>
</dbReference>
<feature type="region of interest" description="Disordered" evidence="1">
    <location>
        <begin position="82"/>
        <end position="101"/>
    </location>
</feature>
<feature type="domain" description="Glutaredoxin" evidence="2">
    <location>
        <begin position="17"/>
        <end position="69"/>
    </location>
</feature>
<dbReference type="PROSITE" id="PS51354">
    <property type="entry name" value="GLUTAREDOXIN_2"/>
    <property type="match status" value="1"/>
</dbReference>
<evidence type="ECO:0000313" key="3">
    <source>
        <dbReference type="EMBL" id="SCE97998.1"/>
    </source>
</evidence>